<dbReference type="InParanoid" id="E4XJ00"/>
<dbReference type="OrthoDB" id="10390035at2759"/>
<dbReference type="EMBL" id="FN653057">
    <property type="protein sequence ID" value="CBY10443.1"/>
    <property type="molecule type" value="Genomic_DNA"/>
</dbReference>
<evidence type="ECO:0000313" key="2">
    <source>
        <dbReference type="Proteomes" id="UP000001307"/>
    </source>
</evidence>
<organism evidence="1">
    <name type="scientific">Oikopleura dioica</name>
    <name type="common">Tunicate</name>
    <dbReference type="NCBI Taxonomy" id="34765"/>
    <lineage>
        <taxon>Eukaryota</taxon>
        <taxon>Metazoa</taxon>
        <taxon>Chordata</taxon>
        <taxon>Tunicata</taxon>
        <taxon>Appendicularia</taxon>
        <taxon>Copelata</taxon>
        <taxon>Oikopleuridae</taxon>
        <taxon>Oikopleura</taxon>
    </lineage>
</organism>
<protein>
    <submittedName>
        <fullName evidence="1">Uncharacterized protein</fullName>
    </submittedName>
</protein>
<accession>E4XJ00</accession>
<proteinExistence type="predicted"/>
<gene>
    <name evidence="1" type="ORF">GSOID_T00012580001</name>
</gene>
<reference evidence="1" key="1">
    <citation type="journal article" date="2010" name="Science">
        <title>Plasticity of animal genome architecture unmasked by rapid evolution of a pelagic tunicate.</title>
        <authorList>
            <person name="Denoeud F."/>
            <person name="Henriet S."/>
            <person name="Mungpakdee S."/>
            <person name="Aury J.M."/>
            <person name="Da Silva C."/>
            <person name="Brinkmann H."/>
            <person name="Mikhaleva J."/>
            <person name="Olsen L.C."/>
            <person name="Jubin C."/>
            <person name="Canestro C."/>
            <person name="Bouquet J.M."/>
            <person name="Danks G."/>
            <person name="Poulain J."/>
            <person name="Campsteijn C."/>
            <person name="Adamski M."/>
            <person name="Cross I."/>
            <person name="Yadetie F."/>
            <person name="Muffato M."/>
            <person name="Louis A."/>
            <person name="Butcher S."/>
            <person name="Tsagkogeorga G."/>
            <person name="Konrad A."/>
            <person name="Singh S."/>
            <person name="Jensen M.F."/>
            <person name="Cong E.H."/>
            <person name="Eikeseth-Otteraa H."/>
            <person name="Noel B."/>
            <person name="Anthouard V."/>
            <person name="Porcel B.M."/>
            <person name="Kachouri-Lafond R."/>
            <person name="Nishino A."/>
            <person name="Ugolini M."/>
            <person name="Chourrout P."/>
            <person name="Nishida H."/>
            <person name="Aasland R."/>
            <person name="Huzurbazar S."/>
            <person name="Westhof E."/>
            <person name="Delsuc F."/>
            <person name="Lehrach H."/>
            <person name="Reinhardt R."/>
            <person name="Weissenbach J."/>
            <person name="Roy S.W."/>
            <person name="Artiguenave F."/>
            <person name="Postlethwait J.H."/>
            <person name="Manak J.R."/>
            <person name="Thompson E.M."/>
            <person name="Jaillon O."/>
            <person name="Du Pasquier L."/>
            <person name="Boudinot P."/>
            <person name="Liberles D.A."/>
            <person name="Volff J.N."/>
            <person name="Philippe H."/>
            <person name="Lenhard B."/>
            <person name="Roest Crollius H."/>
            <person name="Wincker P."/>
            <person name="Chourrout D."/>
        </authorList>
    </citation>
    <scope>NUCLEOTIDE SEQUENCE [LARGE SCALE GENOMIC DNA]</scope>
</reference>
<name>E4XJ00_OIKDI</name>
<sequence length="698" mass="79278">MNALESAQQYLKYAILRHQDDVLCLKKNCKMMKDFLKFFAVFGSLRAKICGQAVGEHGALEATKTLAPGEFCIFKVFPETDDEVSFGNIQLMDESGSDVPCDVYQAFIVTKNKKIGPFCPQQSAGRQKREINNDLSIGGDEIDVVYSITEAGKDLKLKFLFEWQIVDKNCTSHEFIKSARAAANKFERAERAQISQILDHLVGAERSRKCSQIRNEVSCADLNLIQEKTDLEQFLGALENSAEKILEKCTDAFRELIRKGILAIKPIKEPSVQDFTTYDYEDTFYQFVNEKADDADYLSIVTEMPLQTTESPRHICSMSIFGKCNDEEMLFCNSQIFETTLDKNCASKPVAVGQFIAITKKLLKQNDSCSRKFVGCDDLRLDPNLKKGTAAFKKFKQIVNSLKKRCGVEIEGMSQLWDSMKCKGESGSIQDGLSSLSRSLKTDDTAPKLCGLKQYAARNIEPFKNRLFSSSNPERALDGFRTLADFISKAPNNCNFHRASCGLTYFPKNENVCQLGDRIIELFKIVEKNCGDKIETDFSIIVKRFKEDIKPVSGKCSKNVMTPSERSQISQFKQNSVSDEYIRQLVIGEIAYPGKRCSLKEVMLDIPKIQKHLVDKKFELKKSLKKIVDRASEILDYMIFANFQNKCSEEIRVPCEFLSTPRKHEEIAKRIAMLSHYFTQHCDNYDFVAQYLSNAFKK</sequence>
<evidence type="ECO:0000313" key="1">
    <source>
        <dbReference type="EMBL" id="CBY10443.1"/>
    </source>
</evidence>
<dbReference type="Proteomes" id="UP000001307">
    <property type="component" value="Unassembled WGS sequence"/>
</dbReference>
<dbReference type="AlphaFoldDB" id="E4XJ00"/>
<keyword evidence="2" id="KW-1185">Reference proteome</keyword>